<name>A0A7X9ILJ7_9DELT</name>
<proteinExistence type="predicted"/>
<comment type="caution">
    <text evidence="1">The sequence shown here is derived from an EMBL/GenBank/DDBJ whole genome shotgun (WGS) entry which is preliminary data.</text>
</comment>
<gene>
    <name evidence="1" type="ORF">GYA55_14300</name>
</gene>
<dbReference type="Proteomes" id="UP000524246">
    <property type="component" value="Unassembled WGS sequence"/>
</dbReference>
<feature type="non-terminal residue" evidence="1">
    <location>
        <position position="1"/>
    </location>
</feature>
<sequence>EEVQKRIIEVGRKFLAEQECKPEMWLGQGKIYFPAIAGFRAIKAFHEREPEFIEKQGPEFWKKWAPITLGMPLVSNDRENGKIIAFAYKHAPDEVIATLDVLVDHEAQRYNSLLINDLLEDCLDDRMSTFLLGKAQQQGFSPKASSDIIHFLLHHNDKATKEYVKSKIKVPLPTGEPEKEEIISSAASLLQNAVREDWEFLWDLMMKDNEFGRALVFRAHDSPLRGAGVLQDISESQLADLFIWLTNEFPPEEYKHPEGGGTVTPQISIGDWRDSVLRVLMDKGTAEACRQIDRVAVALPQFKWIKRYTLVEARRIATQKSWQPPELGQLFSLVENHDLRLINSPDELMDSVLGSIDRFQQILHSQQQPRVVRLWNQDRRRKKQPVVSWPKDELDLSDELASHLNDDLNDRDIFVGREMVVTRVNRLDIHIKVFGRDHLGRPTDPSEVIIEVKGCWHPELDTAMETQLVGKYLSANGCHHGIYLVGWFNCDAWNDPSDTRKQKAPNLSLKQAREKFGQQAGVLSTKHAFRVESVILNTELL</sequence>
<dbReference type="AlphaFoldDB" id="A0A7X9ILJ7"/>
<protein>
    <submittedName>
        <fullName evidence="1">Uncharacterized protein</fullName>
    </submittedName>
</protein>
<reference evidence="1 2" key="1">
    <citation type="journal article" date="2020" name="Biotechnol. Biofuels">
        <title>New insights from the biogas microbiome by comprehensive genome-resolved metagenomics of nearly 1600 species originating from multiple anaerobic digesters.</title>
        <authorList>
            <person name="Campanaro S."/>
            <person name="Treu L."/>
            <person name="Rodriguez-R L.M."/>
            <person name="Kovalovszki A."/>
            <person name="Ziels R.M."/>
            <person name="Maus I."/>
            <person name="Zhu X."/>
            <person name="Kougias P.G."/>
            <person name="Basile A."/>
            <person name="Luo G."/>
            <person name="Schluter A."/>
            <person name="Konstantinidis K.T."/>
            <person name="Angelidaki I."/>
        </authorList>
    </citation>
    <scope>NUCLEOTIDE SEQUENCE [LARGE SCALE GENOMIC DNA]</scope>
    <source>
        <strain evidence="1">AS27yjCOA_65</strain>
    </source>
</reference>
<accession>A0A7X9ILJ7</accession>
<dbReference type="EMBL" id="JAAZON010000650">
    <property type="protein sequence ID" value="NMC64332.1"/>
    <property type="molecule type" value="Genomic_DNA"/>
</dbReference>
<evidence type="ECO:0000313" key="1">
    <source>
        <dbReference type="EMBL" id="NMC64332.1"/>
    </source>
</evidence>
<evidence type="ECO:0000313" key="2">
    <source>
        <dbReference type="Proteomes" id="UP000524246"/>
    </source>
</evidence>
<organism evidence="1 2">
    <name type="scientific">SAR324 cluster bacterium</name>
    <dbReference type="NCBI Taxonomy" id="2024889"/>
    <lineage>
        <taxon>Bacteria</taxon>
        <taxon>Deltaproteobacteria</taxon>
        <taxon>SAR324 cluster</taxon>
    </lineage>
</organism>